<dbReference type="Proteomes" id="UP001596074">
    <property type="component" value="Unassembled WGS sequence"/>
</dbReference>
<dbReference type="RefSeq" id="WP_378279297.1">
    <property type="nucleotide sequence ID" value="NZ_JBHSON010000002.1"/>
</dbReference>
<evidence type="ECO:0000313" key="2">
    <source>
        <dbReference type="EMBL" id="MFC5744274.1"/>
    </source>
</evidence>
<sequence>MDEGRREEFARALLRAHAGGSPAPPPAASGESVSEVDAYAVQRELVRHWERQGATVRGWKIAAGPEGGPAYGHLMSTVFHPESRPVQAGGYLAPQVAPGIAFVLGRPLQGPGLNVADVSSAIAHALPALEIRDSRLEDGEGRRPEDEIADNASAGGLVLGSRQVPLTAFQPRLEGCVLYQGGRIAATGAGAAVHGSPLNAVTWLANALGDAGTALPAGSVVFSGPLTPAVRAGGGQTVTAAFTRLGVVTVHLAGPRA</sequence>
<accession>A0ABW0ZLZ3</accession>
<protein>
    <submittedName>
        <fullName evidence="2">2-keto-4-pentenoate hydratase</fullName>
    </submittedName>
</protein>
<evidence type="ECO:0000256" key="1">
    <source>
        <dbReference type="SAM" id="MobiDB-lite"/>
    </source>
</evidence>
<feature type="compositionally biased region" description="Basic and acidic residues" evidence="1">
    <location>
        <begin position="135"/>
        <end position="146"/>
    </location>
</feature>
<comment type="caution">
    <text evidence="2">The sequence shown here is derived from an EMBL/GenBank/DDBJ whole genome shotgun (WGS) entry which is preliminary data.</text>
</comment>
<dbReference type="PANTHER" id="PTHR30143">
    <property type="entry name" value="ACID HYDRATASE"/>
    <property type="match status" value="1"/>
</dbReference>
<organism evidence="2 3">
    <name type="scientific">Actinomadura rugatobispora</name>
    <dbReference type="NCBI Taxonomy" id="1994"/>
    <lineage>
        <taxon>Bacteria</taxon>
        <taxon>Bacillati</taxon>
        <taxon>Actinomycetota</taxon>
        <taxon>Actinomycetes</taxon>
        <taxon>Streptosporangiales</taxon>
        <taxon>Thermomonosporaceae</taxon>
        <taxon>Actinomadura</taxon>
    </lineage>
</organism>
<feature type="region of interest" description="Disordered" evidence="1">
    <location>
        <begin position="135"/>
        <end position="154"/>
    </location>
</feature>
<name>A0ABW0ZLZ3_9ACTN</name>
<dbReference type="PANTHER" id="PTHR30143:SF0">
    <property type="entry name" value="2-KETO-4-PENTENOATE HYDRATASE"/>
    <property type="match status" value="1"/>
</dbReference>
<dbReference type="Gene3D" id="3.90.850.10">
    <property type="entry name" value="Fumarylacetoacetase-like, C-terminal domain"/>
    <property type="match status" value="1"/>
</dbReference>
<proteinExistence type="predicted"/>
<gene>
    <name evidence="2" type="ORF">ACFPZN_01465</name>
</gene>
<dbReference type="EMBL" id="JBHSON010000002">
    <property type="protein sequence ID" value="MFC5744274.1"/>
    <property type="molecule type" value="Genomic_DNA"/>
</dbReference>
<keyword evidence="3" id="KW-1185">Reference proteome</keyword>
<dbReference type="InterPro" id="IPR050772">
    <property type="entry name" value="Hydratase-Decarb/MhpD_sf"/>
</dbReference>
<reference evidence="3" key="1">
    <citation type="journal article" date="2019" name="Int. J. Syst. Evol. Microbiol.">
        <title>The Global Catalogue of Microorganisms (GCM) 10K type strain sequencing project: providing services to taxonomists for standard genome sequencing and annotation.</title>
        <authorList>
            <consortium name="The Broad Institute Genomics Platform"/>
            <consortium name="The Broad Institute Genome Sequencing Center for Infectious Disease"/>
            <person name="Wu L."/>
            <person name="Ma J."/>
        </authorList>
    </citation>
    <scope>NUCLEOTIDE SEQUENCE [LARGE SCALE GENOMIC DNA]</scope>
    <source>
        <strain evidence="3">KCTC 42087</strain>
    </source>
</reference>
<dbReference type="SUPFAM" id="SSF56529">
    <property type="entry name" value="FAH"/>
    <property type="match status" value="1"/>
</dbReference>
<dbReference type="InterPro" id="IPR036663">
    <property type="entry name" value="Fumarylacetoacetase_C_sf"/>
</dbReference>
<evidence type="ECO:0000313" key="3">
    <source>
        <dbReference type="Proteomes" id="UP001596074"/>
    </source>
</evidence>